<keyword evidence="3" id="KW-1185">Reference proteome</keyword>
<dbReference type="HOGENOM" id="CLU_086594_0_1_4"/>
<organism evidence="2 3">
    <name type="scientific">Albidiferax ferrireducens (strain ATCC BAA-621 / DSM 15236 / T118)</name>
    <name type="common">Rhodoferax ferrireducens</name>
    <dbReference type="NCBI Taxonomy" id="338969"/>
    <lineage>
        <taxon>Bacteria</taxon>
        <taxon>Pseudomonadati</taxon>
        <taxon>Pseudomonadota</taxon>
        <taxon>Betaproteobacteria</taxon>
        <taxon>Burkholderiales</taxon>
        <taxon>Comamonadaceae</taxon>
        <taxon>Rhodoferax</taxon>
    </lineage>
</organism>
<dbReference type="RefSeq" id="WP_011463906.1">
    <property type="nucleotide sequence ID" value="NC_007908.1"/>
</dbReference>
<dbReference type="OrthoDB" id="4146344at2"/>
<evidence type="ECO:0000313" key="2">
    <source>
        <dbReference type="EMBL" id="ABD69338.1"/>
    </source>
</evidence>
<dbReference type="EMBL" id="CP000267">
    <property type="protein sequence ID" value="ABD69338.1"/>
    <property type="molecule type" value="Genomic_DNA"/>
</dbReference>
<dbReference type="InterPro" id="IPR018640">
    <property type="entry name" value="DUF2063"/>
</dbReference>
<dbReference type="STRING" id="338969.Rfer_1606"/>
<proteinExistence type="predicted"/>
<accession>Q21Y15</accession>
<dbReference type="AlphaFoldDB" id="Q21Y15"/>
<evidence type="ECO:0000313" key="3">
    <source>
        <dbReference type="Proteomes" id="UP000008332"/>
    </source>
</evidence>
<dbReference type="Gene3D" id="1.10.150.690">
    <property type="entry name" value="DUF2063"/>
    <property type="match status" value="1"/>
</dbReference>
<dbReference type="Proteomes" id="UP000008332">
    <property type="component" value="Chromosome"/>
</dbReference>
<dbReference type="eggNOG" id="COG3219">
    <property type="taxonomic scope" value="Bacteria"/>
</dbReference>
<gene>
    <name evidence="2" type="ordered locus">Rfer_1606</name>
</gene>
<dbReference type="KEGG" id="rfr:Rfer_1606"/>
<sequence length="261" mass="28395">MNSQTAFANAVLNPELPCPGGLTTWNGSDPATRFAVYRNNVMVSLIDALADTYPVVQELVGEEFFRAMARVFAQANPPRSRVMAYYGNNFADFLAAFPPATSVPYLADIARLEMARVRAYHAADVPPIQPETLQVALTRPEQLMALRLVLHPSVQVINSAFSVFSIWAAHQGVLCISSVDPEQAQTVLVFRNSLDVDTLEIAVGVSKFISGLQSGLTLFDAAGAASRADPAFDLSHALALLLRLQLISHLTSTDEHHEHTH</sequence>
<dbReference type="Pfam" id="PF09836">
    <property type="entry name" value="DUF2063"/>
    <property type="match status" value="1"/>
</dbReference>
<dbReference type="InterPro" id="IPR044922">
    <property type="entry name" value="DUF2063_N_sf"/>
</dbReference>
<evidence type="ECO:0000259" key="1">
    <source>
        <dbReference type="Pfam" id="PF09836"/>
    </source>
</evidence>
<feature type="domain" description="Putative DNA-binding" evidence="1">
    <location>
        <begin position="4"/>
        <end position="94"/>
    </location>
</feature>
<reference evidence="3" key="1">
    <citation type="submission" date="2006-02" db="EMBL/GenBank/DDBJ databases">
        <title>Complete sequence of chromosome of Rhodoferax ferrireducens DSM 15236.</title>
        <authorList>
            <person name="Copeland A."/>
            <person name="Lucas S."/>
            <person name="Lapidus A."/>
            <person name="Barry K."/>
            <person name="Detter J.C."/>
            <person name="Glavina del Rio T."/>
            <person name="Hammon N."/>
            <person name="Israni S."/>
            <person name="Pitluck S."/>
            <person name="Brettin T."/>
            <person name="Bruce D."/>
            <person name="Han C."/>
            <person name="Tapia R."/>
            <person name="Gilna P."/>
            <person name="Kiss H."/>
            <person name="Schmutz J."/>
            <person name="Larimer F."/>
            <person name="Land M."/>
            <person name="Kyrpides N."/>
            <person name="Ivanova N."/>
            <person name="Richardson P."/>
        </authorList>
    </citation>
    <scope>NUCLEOTIDE SEQUENCE [LARGE SCALE GENOMIC DNA]</scope>
    <source>
        <strain evidence="3">ATCC BAA-621 / DSM 15236 / T118</strain>
    </source>
</reference>
<name>Q21Y15_ALBFT</name>
<protein>
    <recommendedName>
        <fullName evidence="1">Putative DNA-binding domain-containing protein</fullName>
    </recommendedName>
</protein>